<name>A0A814PJ15_9BILA</name>
<keyword evidence="6" id="KW-1185">Reference proteome</keyword>
<dbReference type="SMART" id="SM00156">
    <property type="entry name" value="PP2Ac"/>
    <property type="match status" value="1"/>
</dbReference>
<gene>
    <name evidence="5" type="ORF">JBS370_LOCUS9988</name>
    <name evidence="4" type="ORF">JXQ802_LOCUS19470</name>
    <name evidence="3" type="ORF">ZHD862_LOCUS16044</name>
</gene>
<dbReference type="SUPFAM" id="SSF56300">
    <property type="entry name" value="Metallo-dependent phosphatases"/>
    <property type="match status" value="1"/>
</dbReference>
<keyword evidence="1" id="KW-0378">Hydrolase</keyword>
<evidence type="ECO:0000313" key="4">
    <source>
        <dbReference type="EMBL" id="CAF1106459.1"/>
    </source>
</evidence>
<evidence type="ECO:0000313" key="3">
    <source>
        <dbReference type="EMBL" id="CAF1070472.1"/>
    </source>
</evidence>
<organism evidence="4 6">
    <name type="scientific">Rotaria sordida</name>
    <dbReference type="NCBI Taxonomy" id="392033"/>
    <lineage>
        <taxon>Eukaryota</taxon>
        <taxon>Metazoa</taxon>
        <taxon>Spiralia</taxon>
        <taxon>Gnathifera</taxon>
        <taxon>Rotifera</taxon>
        <taxon>Eurotatoria</taxon>
        <taxon>Bdelloidea</taxon>
        <taxon>Philodinida</taxon>
        <taxon>Philodinidae</taxon>
        <taxon>Rotaria</taxon>
    </lineage>
</organism>
<dbReference type="InterPro" id="IPR006186">
    <property type="entry name" value="Ser/Thr-sp_prot-phosphatase"/>
</dbReference>
<dbReference type="EC" id="3.1.3.16" evidence="1"/>
<evidence type="ECO:0000313" key="6">
    <source>
        <dbReference type="Proteomes" id="UP000663870"/>
    </source>
</evidence>
<dbReference type="Gene3D" id="3.60.21.10">
    <property type="match status" value="1"/>
</dbReference>
<evidence type="ECO:0000256" key="1">
    <source>
        <dbReference type="RuleBase" id="RU004273"/>
    </source>
</evidence>
<dbReference type="InterPro" id="IPR043360">
    <property type="entry name" value="PP2B"/>
</dbReference>
<dbReference type="Pfam" id="PF00149">
    <property type="entry name" value="Metallophos"/>
    <property type="match status" value="1"/>
</dbReference>
<evidence type="ECO:0000259" key="2">
    <source>
        <dbReference type="PROSITE" id="PS00125"/>
    </source>
</evidence>
<accession>A0A814PJ15</accession>
<sequence>MNISTVDRPVNSISYPRANLLTKTDLFDSSSGLPSIHRLVQHLQAEGRLDEQCALHLVNLAQQTLEHEPNILVVQRPVTIVADIHGQFYDLLTILSAGGEPAKTRYLFLGDYVDRGQFECECIFLLFALKLNYPQNINLLRGNHETRQMTEAFQFKLECQKKYGSMSLYDACMIAFDALPICAVIDSRFLCMHGGISPDIQTLSDIEKLNRFMEIPSSGPLCDFLWSDPSEDFDQVDEKQPNFKPNNVRGCSHFFSYNACRDFLFRNKLLSIIRGHEVQKDGVKFFRKSSQTKFPVLISLFSAPNYCDVYNNVAAILKLDTNQQMSVVRIEAHEHPFVLPNYENAFQFGERFTIYYTTHLLLSLFNMYSPEELAAEDGRQDKTAIELLNKKRLIETMDRAYSELKETNNIVLNLAGLTPSYHAYKDLLAQPDVQALIDEAEKGPIKNYDQAIELDHIFERRPSV</sequence>
<dbReference type="PANTHER" id="PTHR45673">
    <property type="entry name" value="SERINE/THREONINE-PROTEIN PHOSPHATASE 2B CATALYTIC SUBUNIT 1-RELATED"/>
    <property type="match status" value="1"/>
</dbReference>
<dbReference type="GO" id="GO:0097720">
    <property type="term" value="P:calcineurin-mediated signaling"/>
    <property type="evidence" value="ECO:0007669"/>
    <property type="project" value="InterPro"/>
</dbReference>
<dbReference type="EMBL" id="CAJNOL010000535">
    <property type="protein sequence ID" value="CAF1106459.1"/>
    <property type="molecule type" value="Genomic_DNA"/>
</dbReference>
<dbReference type="Proteomes" id="UP000663870">
    <property type="component" value="Unassembled WGS sequence"/>
</dbReference>
<reference evidence="4" key="1">
    <citation type="submission" date="2021-02" db="EMBL/GenBank/DDBJ databases">
        <authorList>
            <person name="Nowell W R."/>
        </authorList>
    </citation>
    <scope>NUCLEOTIDE SEQUENCE</scope>
</reference>
<dbReference type="PROSITE" id="PS00125">
    <property type="entry name" value="SER_THR_PHOSPHATASE"/>
    <property type="match status" value="1"/>
</dbReference>
<evidence type="ECO:0000313" key="5">
    <source>
        <dbReference type="EMBL" id="CAF3708517.1"/>
    </source>
</evidence>
<protein>
    <recommendedName>
        <fullName evidence="1">Serine/threonine-protein phosphatase</fullName>
        <ecNumber evidence="1">3.1.3.16</ecNumber>
    </recommendedName>
</protein>
<dbReference type="AlphaFoldDB" id="A0A814PJ15"/>
<dbReference type="EMBL" id="CAJOBD010000704">
    <property type="protein sequence ID" value="CAF3708517.1"/>
    <property type="molecule type" value="Genomic_DNA"/>
</dbReference>
<dbReference type="InterPro" id="IPR029052">
    <property type="entry name" value="Metallo-depent_PP-like"/>
</dbReference>
<comment type="caution">
    <text evidence="4">The sequence shown here is derived from an EMBL/GenBank/DDBJ whole genome shotgun (WGS) entry which is preliminary data.</text>
</comment>
<comment type="catalytic activity">
    <reaction evidence="1">
        <text>O-phospho-L-threonyl-[protein] + H2O = L-threonyl-[protein] + phosphate</text>
        <dbReference type="Rhea" id="RHEA:47004"/>
        <dbReference type="Rhea" id="RHEA-COMP:11060"/>
        <dbReference type="Rhea" id="RHEA-COMP:11605"/>
        <dbReference type="ChEBI" id="CHEBI:15377"/>
        <dbReference type="ChEBI" id="CHEBI:30013"/>
        <dbReference type="ChEBI" id="CHEBI:43474"/>
        <dbReference type="ChEBI" id="CHEBI:61977"/>
        <dbReference type="EC" id="3.1.3.16"/>
    </reaction>
</comment>
<dbReference type="GO" id="GO:0033192">
    <property type="term" value="F:calmodulin-dependent protein phosphatase activity"/>
    <property type="evidence" value="ECO:0007669"/>
    <property type="project" value="InterPro"/>
</dbReference>
<proteinExistence type="inferred from homology"/>
<dbReference type="EMBL" id="CAJNOT010000745">
    <property type="protein sequence ID" value="CAF1070472.1"/>
    <property type="molecule type" value="Genomic_DNA"/>
</dbReference>
<comment type="similarity">
    <text evidence="1">Belongs to the PPP phosphatase family.</text>
</comment>
<dbReference type="InterPro" id="IPR004843">
    <property type="entry name" value="Calcineurin-like_PHP"/>
</dbReference>
<dbReference type="Proteomes" id="UP000663836">
    <property type="component" value="Unassembled WGS sequence"/>
</dbReference>
<dbReference type="PRINTS" id="PR00114">
    <property type="entry name" value="STPHPHTASE"/>
</dbReference>
<feature type="domain" description="Serine/threonine specific protein phosphatases" evidence="2">
    <location>
        <begin position="140"/>
        <end position="145"/>
    </location>
</feature>
<dbReference type="Proteomes" id="UP000663864">
    <property type="component" value="Unassembled WGS sequence"/>
</dbReference>